<reference evidence="1 2" key="1">
    <citation type="journal article" date="2015" name="Genome Announc.">
        <title>Closed Genome Sequence of Octadecabacter temperatus SB1, the First Mesophilic Species of the Genus Octadecabacter.</title>
        <authorList>
            <person name="Voget S."/>
            <person name="Billerbeck S."/>
            <person name="Simon M."/>
            <person name="Daniel R."/>
        </authorList>
    </citation>
    <scope>NUCLEOTIDE SEQUENCE [LARGE SCALE GENOMIC DNA]</scope>
    <source>
        <strain evidence="1 2">SB1</strain>
    </source>
</reference>
<sequence>MRFWFATGLGYKSMVKEVVSPTLWMCWALTSVVVALAGPFGTFDSRTFLWRLAYWSVLIAAAIVIAIFFRAVWRHVFKGRSETYEDIAVAVSLSIVFAPMIAFLNWIVGGPDAYLVMDVWSGMVCVLAIAAGIITFRRVVRESVAFPKAAPARDRLLDRLSIDKSARVARVYSDNHHVRVIMSDGSQHRLLMRLRDAVVEIDVEPGHWIHRSHWVSEAAISCVKQADGRDVVELPCGNVIPIGPKYRPNLVEAGLLTA</sequence>
<name>A0A0K0Y2W4_9RHOB</name>
<protein>
    <submittedName>
        <fullName evidence="1">Uncharacterized protein</fullName>
    </submittedName>
</protein>
<keyword evidence="2" id="KW-1185">Reference proteome</keyword>
<evidence type="ECO:0000313" key="1">
    <source>
        <dbReference type="EMBL" id="AKS45283.1"/>
    </source>
</evidence>
<dbReference type="AlphaFoldDB" id="A0A0K0Y2W4"/>
<gene>
    <name evidence="1" type="ORF">OSB_07220</name>
</gene>
<dbReference type="KEGG" id="otm:OSB_07220"/>
<evidence type="ECO:0000313" key="2">
    <source>
        <dbReference type="Proteomes" id="UP000067444"/>
    </source>
</evidence>
<dbReference type="Proteomes" id="UP000067444">
    <property type="component" value="Chromosome"/>
</dbReference>
<accession>A0A0K0Y2W4</accession>
<dbReference type="EMBL" id="CP012160">
    <property type="protein sequence ID" value="AKS45283.1"/>
    <property type="molecule type" value="Genomic_DNA"/>
</dbReference>
<proteinExistence type="predicted"/>
<organism evidence="1 2">
    <name type="scientific">Octadecabacter temperatus</name>
    <dbReference type="NCBI Taxonomy" id="1458307"/>
    <lineage>
        <taxon>Bacteria</taxon>
        <taxon>Pseudomonadati</taxon>
        <taxon>Pseudomonadota</taxon>
        <taxon>Alphaproteobacteria</taxon>
        <taxon>Rhodobacterales</taxon>
        <taxon>Roseobacteraceae</taxon>
        <taxon>Octadecabacter</taxon>
    </lineage>
</organism>
<dbReference type="STRING" id="1458307.OSB_07220"/>